<sequence length="111" mass="12107">MRLSGAASLPAQSLFRLLLSPDPSPFLALLLQSSRTDRTPILVATAVAARGLDFPNVTHVVNYDVQSHIDDYVPVGNVDVAIAFVAHTEKHTFPRRSIHFPPTLSAFPSFL</sequence>
<proteinExistence type="predicted"/>
<dbReference type="InterPro" id="IPR001650">
    <property type="entry name" value="Helicase_C-like"/>
</dbReference>
<organism evidence="2 3">
    <name type="scientific">Lentinus tigrinus ALCF2SS1-6</name>
    <dbReference type="NCBI Taxonomy" id="1328759"/>
    <lineage>
        <taxon>Eukaryota</taxon>
        <taxon>Fungi</taxon>
        <taxon>Dikarya</taxon>
        <taxon>Basidiomycota</taxon>
        <taxon>Agaricomycotina</taxon>
        <taxon>Agaricomycetes</taxon>
        <taxon>Polyporales</taxon>
        <taxon>Polyporaceae</taxon>
        <taxon>Lentinus</taxon>
    </lineage>
</organism>
<dbReference type="Gene3D" id="3.40.50.300">
    <property type="entry name" value="P-loop containing nucleotide triphosphate hydrolases"/>
    <property type="match status" value="1"/>
</dbReference>
<dbReference type="InterPro" id="IPR027417">
    <property type="entry name" value="P-loop_NTPase"/>
</dbReference>
<dbReference type="AlphaFoldDB" id="A0A5C2RNC5"/>
<reference evidence="2" key="1">
    <citation type="journal article" date="2018" name="Genome Biol. Evol.">
        <title>Genomics and development of Lentinus tigrinus, a white-rot wood-decaying mushroom with dimorphic fruiting bodies.</title>
        <authorList>
            <person name="Wu B."/>
            <person name="Xu Z."/>
            <person name="Knudson A."/>
            <person name="Carlson A."/>
            <person name="Chen N."/>
            <person name="Kovaka S."/>
            <person name="LaButti K."/>
            <person name="Lipzen A."/>
            <person name="Pennachio C."/>
            <person name="Riley R."/>
            <person name="Schakwitz W."/>
            <person name="Umezawa K."/>
            <person name="Ohm R.A."/>
            <person name="Grigoriev I.V."/>
            <person name="Nagy L.G."/>
            <person name="Gibbons J."/>
            <person name="Hibbett D."/>
        </authorList>
    </citation>
    <scope>NUCLEOTIDE SEQUENCE [LARGE SCALE GENOMIC DNA]</scope>
    <source>
        <strain evidence="2">ALCF2SS1-6</strain>
    </source>
</reference>
<evidence type="ECO:0000259" key="1">
    <source>
        <dbReference type="Pfam" id="PF00271"/>
    </source>
</evidence>
<evidence type="ECO:0000313" key="2">
    <source>
        <dbReference type="EMBL" id="RPD52814.1"/>
    </source>
</evidence>
<dbReference type="STRING" id="1328759.A0A5C2RNC5"/>
<dbReference type="Pfam" id="PF00271">
    <property type="entry name" value="Helicase_C"/>
    <property type="match status" value="1"/>
</dbReference>
<dbReference type="OrthoDB" id="196131at2759"/>
<evidence type="ECO:0000313" key="3">
    <source>
        <dbReference type="Proteomes" id="UP000313359"/>
    </source>
</evidence>
<keyword evidence="3" id="KW-1185">Reference proteome</keyword>
<protein>
    <recommendedName>
        <fullName evidence="1">Helicase C-terminal domain-containing protein</fullName>
    </recommendedName>
</protein>
<name>A0A5C2RNC5_9APHY</name>
<dbReference type="EMBL" id="ML122339">
    <property type="protein sequence ID" value="RPD52814.1"/>
    <property type="molecule type" value="Genomic_DNA"/>
</dbReference>
<feature type="domain" description="Helicase C-terminal" evidence="1">
    <location>
        <begin position="32"/>
        <end position="73"/>
    </location>
</feature>
<dbReference type="Proteomes" id="UP000313359">
    <property type="component" value="Unassembled WGS sequence"/>
</dbReference>
<dbReference type="PANTHER" id="PTHR47958">
    <property type="entry name" value="ATP-DEPENDENT RNA HELICASE DBP3"/>
    <property type="match status" value="1"/>
</dbReference>
<accession>A0A5C2RNC5</accession>
<dbReference type="SUPFAM" id="SSF52540">
    <property type="entry name" value="P-loop containing nucleoside triphosphate hydrolases"/>
    <property type="match status" value="1"/>
</dbReference>
<gene>
    <name evidence="2" type="ORF">L227DRAFT_617509</name>
</gene>